<protein>
    <submittedName>
        <fullName evidence="1">Uncharacterized protein</fullName>
    </submittedName>
</protein>
<keyword evidence="2" id="KW-1185">Reference proteome</keyword>
<comment type="caution">
    <text evidence="1">The sequence shown here is derived from an EMBL/GenBank/DDBJ whole genome shotgun (WGS) entry which is preliminary data.</text>
</comment>
<accession>A0A397JNG0</accession>
<name>A0A397JNG0_9GLOM</name>
<organism evidence="1 2">
    <name type="scientific">Diversispora epigaea</name>
    <dbReference type="NCBI Taxonomy" id="1348612"/>
    <lineage>
        <taxon>Eukaryota</taxon>
        <taxon>Fungi</taxon>
        <taxon>Fungi incertae sedis</taxon>
        <taxon>Mucoromycota</taxon>
        <taxon>Glomeromycotina</taxon>
        <taxon>Glomeromycetes</taxon>
        <taxon>Diversisporales</taxon>
        <taxon>Diversisporaceae</taxon>
        <taxon>Diversispora</taxon>
    </lineage>
</organism>
<evidence type="ECO:0000313" key="1">
    <source>
        <dbReference type="EMBL" id="RHZ87506.1"/>
    </source>
</evidence>
<dbReference type="AlphaFoldDB" id="A0A397JNG0"/>
<dbReference type="Proteomes" id="UP000266861">
    <property type="component" value="Unassembled WGS sequence"/>
</dbReference>
<dbReference type="EMBL" id="PQFF01000031">
    <property type="protein sequence ID" value="RHZ87506.1"/>
    <property type="molecule type" value="Genomic_DNA"/>
</dbReference>
<reference evidence="1 2" key="1">
    <citation type="submission" date="2018-08" db="EMBL/GenBank/DDBJ databases">
        <title>Genome and evolution of the arbuscular mycorrhizal fungus Diversispora epigaea (formerly Glomus versiforme) and its bacterial endosymbionts.</title>
        <authorList>
            <person name="Sun X."/>
            <person name="Fei Z."/>
            <person name="Harrison M."/>
        </authorList>
    </citation>
    <scope>NUCLEOTIDE SEQUENCE [LARGE SCALE GENOMIC DNA]</scope>
    <source>
        <strain evidence="1 2">IT104</strain>
    </source>
</reference>
<sequence length="80" mass="9386">MFCLFANKKSNPKELLIKNRENNLNDNKNNCNGNDNCNDEMMMRNYELLFKKPLKSLQKIKSADEVYELLSQISPTRIIC</sequence>
<gene>
    <name evidence="1" type="ORF">Glove_33g48</name>
</gene>
<evidence type="ECO:0000313" key="2">
    <source>
        <dbReference type="Proteomes" id="UP000266861"/>
    </source>
</evidence>
<proteinExistence type="predicted"/>